<name>A0A1F2WHM1_9ACTN</name>
<feature type="chain" id="PRO_5009484194" description="IPT/TIG domain-containing protein" evidence="1">
    <location>
        <begin position="27"/>
        <end position="842"/>
    </location>
</feature>
<protein>
    <recommendedName>
        <fullName evidence="2">IPT/TIG domain-containing protein</fullName>
    </recommendedName>
</protein>
<dbReference type="InterPro" id="IPR013783">
    <property type="entry name" value="Ig-like_fold"/>
</dbReference>
<feature type="domain" description="IPT/TIG" evidence="2">
    <location>
        <begin position="323"/>
        <end position="415"/>
    </location>
</feature>
<dbReference type="GO" id="GO:0005975">
    <property type="term" value="P:carbohydrate metabolic process"/>
    <property type="evidence" value="ECO:0007669"/>
    <property type="project" value="UniProtKB-ARBA"/>
</dbReference>
<dbReference type="InterPro" id="IPR002909">
    <property type="entry name" value="IPT_dom"/>
</dbReference>
<dbReference type="Gene3D" id="2.60.40.10">
    <property type="entry name" value="Immunoglobulins"/>
    <property type="match status" value="1"/>
</dbReference>
<dbReference type="Gene3D" id="2.60.290.11">
    <property type="entry name" value="TM1070-like"/>
    <property type="match status" value="3"/>
</dbReference>
<reference evidence="3 4" key="1">
    <citation type="journal article" date="2016" name="Nat. Commun.">
        <title>Thousands of microbial genomes shed light on interconnected biogeochemical processes in an aquifer system.</title>
        <authorList>
            <person name="Anantharaman K."/>
            <person name="Brown C.T."/>
            <person name="Hug L.A."/>
            <person name="Sharon I."/>
            <person name="Castelle C.J."/>
            <person name="Probst A.J."/>
            <person name="Thomas B.C."/>
            <person name="Singh A."/>
            <person name="Wilkins M.J."/>
            <person name="Karaoz U."/>
            <person name="Brodie E.L."/>
            <person name="Williams K.H."/>
            <person name="Hubbard S.S."/>
            <person name="Banfield J.F."/>
        </authorList>
    </citation>
    <scope>NUCLEOTIDE SEQUENCE [LARGE SCALE GENOMIC DNA]</scope>
</reference>
<dbReference type="EMBL" id="MELK01000047">
    <property type="protein sequence ID" value="OFW56336.1"/>
    <property type="molecule type" value="Genomic_DNA"/>
</dbReference>
<comment type="caution">
    <text evidence="3">The sequence shown here is derived from an EMBL/GenBank/DDBJ whole genome shotgun (WGS) entry which is preliminary data.</text>
</comment>
<evidence type="ECO:0000313" key="3">
    <source>
        <dbReference type="EMBL" id="OFW56336.1"/>
    </source>
</evidence>
<feature type="signal peptide" evidence="1">
    <location>
        <begin position="1"/>
        <end position="26"/>
    </location>
</feature>
<dbReference type="CDD" id="cd00603">
    <property type="entry name" value="IPT_PCSR"/>
    <property type="match status" value="1"/>
</dbReference>
<dbReference type="InterPro" id="IPR036698">
    <property type="entry name" value="TM1070-like_sf"/>
</dbReference>
<dbReference type="AlphaFoldDB" id="A0A1F2WHM1"/>
<dbReference type="Pfam" id="PF01833">
    <property type="entry name" value="TIG"/>
    <property type="match status" value="1"/>
</dbReference>
<organism evidence="3 4">
    <name type="scientific">Candidatus Solincola sediminis</name>
    <dbReference type="NCBI Taxonomy" id="1797199"/>
    <lineage>
        <taxon>Bacteria</taxon>
        <taxon>Bacillati</taxon>
        <taxon>Actinomycetota</taxon>
        <taxon>Candidatus Geothermincolia</taxon>
        <taxon>Candidatus Geothermincolales</taxon>
        <taxon>Candidatus Geothermincolaceae</taxon>
        <taxon>Candidatus Solincola</taxon>
    </lineage>
</organism>
<dbReference type="InterPro" id="IPR014756">
    <property type="entry name" value="Ig_E-set"/>
</dbReference>
<accession>A0A1F2WHM1</accession>
<sequence>MTKKFLAALVIAFVSLLIASATGLVAQPAFVTAADSISPPASPARLIFIHHSTGENWLADGDGNLGISMRDNNYFVSDTNYGWGPDGIGDSTDIGNWWEWFRGPSGSTYLAALYAEDGQNSSYSRMGSSPGGENEVIMFKSCFPNSDLKGSPSDPVPAIGSNPLRGQSCGSAYHTVANAKGIYIDLLEYFRTRPDKLFIVIAAPPLQAGTHAGNARAFNNWLVDDWLDGYPYSNVFVFDFYNVLTSNGGSSSASDFNWESGNHHRWLGGAIQHKTDGGGNTLAYPTDPGNDHPNSVGNQKATGEFLPLLNVAYNRFKSGGAASPHIDSVSPASGAVGTEVTIEGSNFGSSRGSSHVSFESIQASQYNEWSDMRIRCLVPAGALSGNLKVTTGDGASNEVNFVVSLASVASRFYFAEGYTGDNFEEWLCLLNREDHSAIAQITYLFSDGSPPLTRDYPLAGSSRVTVNVNRAVGAGKEVSVKLESDGMVLAERPMYFNYNEIWDGGHDVMGAFEPSNRWYFAEGYTGEGFDEWICVLNPGSADAGLTFRFQTQEEGELLKDGYNVPANSRRTFKANDILGSNYQTSLAVESSQPVVVERPMYFDYLGRGNRHWEGGHCVMGATAASHRYYFAEGTTRSGFESWITLQNPGLDAITVNAVYQLGPGQGDPVEASYEVAPASRNTLFLAGEVGSNKDVSVYLSSSEDFLAERPMYFNYRYGSLNAQGGHCVIGGAGVSGEWLMAEGYTGGGFNQWLCLQNPGEDEAIVEIIYYTQEAGALPARSLVVPAKTRATVMVNNNAGADYQLSTVVRVISGPGIVVERPMYFNYGSGWDGGHDIVAMRTI</sequence>
<dbReference type="SUPFAM" id="SSF81296">
    <property type="entry name" value="E set domains"/>
    <property type="match status" value="1"/>
</dbReference>
<dbReference type="STRING" id="1797197.A2Y75_03815"/>
<evidence type="ECO:0000259" key="2">
    <source>
        <dbReference type="SMART" id="SM00429"/>
    </source>
</evidence>
<dbReference type="SMART" id="SM00429">
    <property type="entry name" value="IPT"/>
    <property type="match status" value="1"/>
</dbReference>
<gene>
    <name evidence="3" type="ORF">A2Y75_03815</name>
</gene>
<dbReference type="Proteomes" id="UP000177876">
    <property type="component" value="Unassembled WGS sequence"/>
</dbReference>
<proteinExistence type="predicted"/>
<evidence type="ECO:0000313" key="4">
    <source>
        <dbReference type="Proteomes" id="UP000177876"/>
    </source>
</evidence>
<keyword evidence="1" id="KW-0732">Signal</keyword>
<evidence type="ECO:0000256" key="1">
    <source>
        <dbReference type="SAM" id="SignalP"/>
    </source>
</evidence>